<keyword evidence="4 7" id="KW-0520">NAD</keyword>
<dbReference type="GO" id="GO:1990404">
    <property type="term" value="F:NAD+-protein mono-ADP-ribosyltransferase activity"/>
    <property type="evidence" value="ECO:0007669"/>
    <property type="project" value="TreeGrafter"/>
</dbReference>
<dbReference type="RefSeq" id="XP_019624418.1">
    <property type="nucleotide sequence ID" value="XM_019768859.1"/>
</dbReference>
<evidence type="ECO:0000313" key="10">
    <source>
        <dbReference type="Proteomes" id="UP000515135"/>
    </source>
</evidence>
<evidence type="ECO:0000256" key="2">
    <source>
        <dbReference type="ARBA" id="ARBA00022676"/>
    </source>
</evidence>
<feature type="region of interest" description="Disordered" evidence="8">
    <location>
        <begin position="426"/>
        <end position="510"/>
    </location>
</feature>
<dbReference type="GO" id="GO:0005737">
    <property type="term" value="C:cytoplasm"/>
    <property type="evidence" value="ECO:0007669"/>
    <property type="project" value="TreeGrafter"/>
</dbReference>
<keyword evidence="5" id="KW-0539">Nucleus</keyword>
<evidence type="ECO:0000256" key="6">
    <source>
        <dbReference type="ARBA" id="ARBA00024347"/>
    </source>
</evidence>
<evidence type="ECO:0000256" key="5">
    <source>
        <dbReference type="ARBA" id="ARBA00023242"/>
    </source>
</evidence>
<dbReference type="InterPro" id="IPR052056">
    <property type="entry name" value="Mono-ARTD/PARP"/>
</dbReference>
<keyword evidence="3 7" id="KW-0808">Transferase</keyword>
<dbReference type="InterPro" id="IPR012317">
    <property type="entry name" value="Poly(ADP-ribose)pol_cat_dom"/>
</dbReference>
<protein>
    <recommendedName>
        <fullName evidence="7">Poly [ADP-ribose] polymerase</fullName>
        <shortName evidence="7">PARP</shortName>
        <ecNumber evidence="7">2.4.2.-</ecNumber>
    </recommendedName>
</protein>
<dbReference type="Pfam" id="PF00644">
    <property type="entry name" value="PARP"/>
    <property type="match status" value="1"/>
</dbReference>
<dbReference type="EC" id="2.4.2.-" evidence="7"/>
<dbReference type="PANTHER" id="PTHR14453">
    <property type="entry name" value="PARP/ZINC FINGER CCCH TYPE DOMAIN CONTAINING PROTEIN"/>
    <property type="match status" value="1"/>
</dbReference>
<evidence type="ECO:0000256" key="3">
    <source>
        <dbReference type="ARBA" id="ARBA00022679"/>
    </source>
</evidence>
<dbReference type="Proteomes" id="UP000515135">
    <property type="component" value="Unplaced"/>
</dbReference>
<dbReference type="GO" id="GO:0005634">
    <property type="term" value="C:nucleus"/>
    <property type="evidence" value="ECO:0007669"/>
    <property type="project" value="UniProtKB-SubCell"/>
</dbReference>
<dbReference type="GO" id="GO:0003714">
    <property type="term" value="F:transcription corepressor activity"/>
    <property type="evidence" value="ECO:0007669"/>
    <property type="project" value="TreeGrafter"/>
</dbReference>
<evidence type="ECO:0000313" key="11">
    <source>
        <dbReference type="RefSeq" id="XP_019624418.1"/>
    </source>
</evidence>
<dbReference type="PANTHER" id="PTHR14453:SF102">
    <property type="entry name" value="PROTEIN MONO-ADP-RIBOSYLTRANSFERASE PARP14-LIKE"/>
    <property type="match status" value="1"/>
</dbReference>
<keyword evidence="2 7" id="KW-0328">Glycosyltransferase</keyword>
<feature type="compositionally biased region" description="Basic and acidic residues" evidence="8">
    <location>
        <begin position="447"/>
        <end position="466"/>
    </location>
</feature>
<keyword evidence="10" id="KW-1185">Reference proteome</keyword>
<evidence type="ECO:0000256" key="7">
    <source>
        <dbReference type="RuleBase" id="RU362114"/>
    </source>
</evidence>
<dbReference type="OrthoDB" id="6133115at2759"/>
<evidence type="ECO:0000256" key="4">
    <source>
        <dbReference type="ARBA" id="ARBA00023027"/>
    </source>
</evidence>
<dbReference type="Gene3D" id="3.90.228.10">
    <property type="match status" value="1"/>
</dbReference>
<organism evidence="10 11">
    <name type="scientific">Branchiostoma belcheri</name>
    <name type="common">Amphioxus</name>
    <dbReference type="NCBI Taxonomy" id="7741"/>
    <lineage>
        <taxon>Eukaryota</taxon>
        <taxon>Metazoa</taxon>
        <taxon>Chordata</taxon>
        <taxon>Cephalochordata</taxon>
        <taxon>Leptocardii</taxon>
        <taxon>Amphioxiformes</taxon>
        <taxon>Branchiostomatidae</taxon>
        <taxon>Branchiostoma</taxon>
    </lineage>
</organism>
<gene>
    <name evidence="11" type="primary">LOC109470081</name>
</gene>
<evidence type="ECO:0000259" key="9">
    <source>
        <dbReference type="PROSITE" id="PS51059"/>
    </source>
</evidence>
<accession>A0A6P4YJ10</accession>
<comment type="similarity">
    <text evidence="6">Belongs to the ARTD/PARP family.</text>
</comment>
<dbReference type="KEGG" id="bbel:109470081"/>
<reference evidence="11" key="1">
    <citation type="submission" date="2025-08" db="UniProtKB">
        <authorList>
            <consortium name="RefSeq"/>
        </authorList>
    </citation>
    <scope>IDENTIFICATION</scope>
    <source>
        <tissue evidence="11">Gonad</tissue>
    </source>
</reference>
<dbReference type="GO" id="GO:0010629">
    <property type="term" value="P:negative regulation of gene expression"/>
    <property type="evidence" value="ECO:0007669"/>
    <property type="project" value="TreeGrafter"/>
</dbReference>
<dbReference type="AlphaFoldDB" id="A0A6P4YJ10"/>
<dbReference type="PROSITE" id="PS51059">
    <property type="entry name" value="PARP_CATALYTIC"/>
    <property type="match status" value="1"/>
</dbReference>
<name>A0A6P4YJ10_BRABE</name>
<dbReference type="GO" id="GO:0070212">
    <property type="term" value="P:protein poly-ADP-ribosylation"/>
    <property type="evidence" value="ECO:0007669"/>
    <property type="project" value="TreeGrafter"/>
</dbReference>
<dbReference type="GO" id="GO:0003950">
    <property type="term" value="F:NAD+ poly-ADP-ribosyltransferase activity"/>
    <property type="evidence" value="ECO:0007669"/>
    <property type="project" value="UniProtKB-UniRule"/>
</dbReference>
<evidence type="ECO:0000256" key="8">
    <source>
        <dbReference type="SAM" id="MobiDB-lite"/>
    </source>
</evidence>
<evidence type="ECO:0000256" key="1">
    <source>
        <dbReference type="ARBA" id="ARBA00004123"/>
    </source>
</evidence>
<feature type="region of interest" description="Disordered" evidence="8">
    <location>
        <begin position="1"/>
        <end position="30"/>
    </location>
</feature>
<feature type="domain" description="PARP catalytic" evidence="9">
    <location>
        <begin position="500"/>
        <end position="688"/>
    </location>
</feature>
<proteinExistence type="inferred from homology"/>
<sequence>MDRNDGRLFGNGTQQPAQEKRKRSASPVRVEYDEGAKALKPEEPPVWPIKVEILERVQPTIENLGQLKEVATEMEILTFTDESFATLERVMPGIQTAEDLLDSIKSIKNLEKIKGVSVKVTSRGCLAFYLQCTDLTGLGELWFMYRSGELNNMFFSCLFSEVALQLSTKRFVVKATINVEDFKQAMVYILTTLSARGLDHATSVDNINTLPSPTRHAGHSSLRGLDLAMFSREDHTHKGAIDSAGTCPLTFTDQQVQTALRQVKKKLEQQASRLKVQTAKEGSEALILSLSKQVTMQKDELEKAQKVLLEHKMTIQMLEDTKKITETRNEELTAENAKLSNRLKLTHDELQEDKEKAQKVLLEHKETIQVLEDTKKTKEKRNVELTAENTKLSNRLRDSDKLQDEVRTLREKNEALQKLLLEKTQEIQQSKETRQGTGARPKSFGQQRDRLKQTTEHQNQGDDLTRKQRQPVPKDSTGQARNEEQTVTRLSAVPSHWDPQPTDPKSKKPKLCHLVKLESSSAEYKTVSSKSGLGNIVSIERVQNPTLWRQYCAQKDRISLKRPGQNIEQELWHGASADSCVKIYHNGFNRSYMLYAGVYGAAIGKGVYFAVNASYSDASPDASGHKRLFLAKVLTGLSTPGKPNLIVPPPIPGGGLLDTYDSTSGSGMFCVFHDAQAYPEYLITFMIT</sequence>
<comment type="subcellular location">
    <subcellularLocation>
        <location evidence="1">Nucleus</location>
    </subcellularLocation>
</comment>
<dbReference type="GeneID" id="109470081"/>
<dbReference type="CDD" id="cd01439">
    <property type="entry name" value="TCCD_inducible_PARP_like"/>
    <property type="match status" value="1"/>
</dbReference>
<dbReference type="SUPFAM" id="SSF56399">
    <property type="entry name" value="ADP-ribosylation"/>
    <property type="match status" value="1"/>
</dbReference>